<evidence type="ECO:0000313" key="10">
    <source>
        <dbReference type="Proteomes" id="UP000694555"/>
    </source>
</evidence>
<keyword evidence="2" id="KW-0963">Cytoplasm</keyword>
<evidence type="ECO:0000256" key="5">
    <source>
        <dbReference type="ARBA" id="ARBA00023273"/>
    </source>
</evidence>
<dbReference type="PANTHER" id="PTHR12968">
    <property type="entry name" value="B9 DOMAIN-CONTAINING"/>
    <property type="match status" value="1"/>
</dbReference>
<evidence type="ECO:0000256" key="8">
    <source>
        <dbReference type="ARBA" id="ARBA00039272"/>
    </source>
</evidence>
<keyword evidence="10" id="KW-1185">Reference proteome</keyword>
<name>A0A8C0BRW3_9AVES</name>
<dbReference type="Proteomes" id="UP000694555">
    <property type="component" value="Unplaced"/>
</dbReference>
<dbReference type="PROSITE" id="PS51381">
    <property type="entry name" value="C2_B9"/>
    <property type="match status" value="1"/>
</dbReference>
<reference evidence="9" key="1">
    <citation type="submission" date="2025-08" db="UniProtKB">
        <authorList>
            <consortium name="Ensembl"/>
        </authorList>
    </citation>
    <scope>IDENTIFICATION</scope>
</reference>
<evidence type="ECO:0000256" key="7">
    <source>
        <dbReference type="ARBA" id="ARBA00038411"/>
    </source>
</evidence>
<evidence type="ECO:0000256" key="3">
    <source>
        <dbReference type="ARBA" id="ARBA00022794"/>
    </source>
</evidence>
<dbReference type="InterPro" id="IPR010796">
    <property type="entry name" value="C2_B9-type_dom"/>
</dbReference>
<evidence type="ECO:0000256" key="4">
    <source>
        <dbReference type="ARBA" id="ARBA00023212"/>
    </source>
</evidence>
<keyword evidence="4" id="KW-0206">Cytoskeleton</keyword>
<dbReference type="GO" id="GO:0036038">
    <property type="term" value="C:MKS complex"/>
    <property type="evidence" value="ECO:0007669"/>
    <property type="project" value="TreeGrafter"/>
</dbReference>
<keyword evidence="5" id="KW-0966">Cell projection</keyword>
<accession>A0A8C0BRW3</accession>
<organism evidence="9 10">
    <name type="scientific">Buteo japonicus</name>
    <dbReference type="NCBI Taxonomy" id="224669"/>
    <lineage>
        <taxon>Eukaryota</taxon>
        <taxon>Metazoa</taxon>
        <taxon>Chordata</taxon>
        <taxon>Craniata</taxon>
        <taxon>Vertebrata</taxon>
        <taxon>Euteleostomi</taxon>
        <taxon>Archelosauria</taxon>
        <taxon>Archosauria</taxon>
        <taxon>Dinosauria</taxon>
        <taxon>Saurischia</taxon>
        <taxon>Theropoda</taxon>
        <taxon>Coelurosauria</taxon>
        <taxon>Aves</taxon>
        <taxon>Neognathae</taxon>
        <taxon>Neoaves</taxon>
        <taxon>Telluraves</taxon>
        <taxon>Accipitrimorphae</taxon>
        <taxon>Accipitriformes</taxon>
        <taxon>Accipitridae</taxon>
        <taxon>Accipitrinae</taxon>
        <taxon>Buteo</taxon>
    </lineage>
</organism>
<evidence type="ECO:0000256" key="1">
    <source>
        <dbReference type="ARBA" id="ARBA00004120"/>
    </source>
</evidence>
<proteinExistence type="inferred from homology"/>
<sequence>MAEVHVIGQLVGARGFPQRRLFCTLGLHTGGVWKLLSGLGSGQTQVDDPQADDVAYRCRPLDVHFATKGLQGWPKLHQAADWGAVRCWVTVFATYRPPPGATRPASPATRGGPGRNSCASVWCGWGGPQLRNPEAVATGAADRFRLCTEATSTVHLQLGVLLRHFGRYRVEC</sequence>
<dbReference type="Ensembl" id="ENSBJAT00000021802.1">
    <property type="protein sequence ID" value="ENSBJAP00000021205.1"/>
    <property type="gene ID" value="ENSBJAG00000013841.1"/>
</dbReference>
<evidence type="ECO:0000256" key="6">
    <source>
        <dbReference type="ARBA" id="ARBA00037672"/>
    </source>
</evidence>
<dbReference type="Pfam" id="PF07162">
    <property type="entry name" value="B9-C2"/>
    <property type="match status" value="1"/>
</dbReference>
<dbReference type="AlphaFoldDB" id="A0A8C0BRW3"/>
<comment type="subcellular location">
    <subcellularLocation>
        <location evidence="1">Cytoplasm</location>
        <location evidence="1">Cytoskeleton</location>
        <location evidence="1">Cilium basal body</location>
    </subcellularLocation>
</comment>
<reference evidence="9" key="2">
    <citation type="submission" date="2025-09" db="UniProtKB">
        <authorList>
            <consortium name="Ensembl"/>
        </authorList>
    </citation>
    <scope>IDENTIFICATION</scope>
</reference>
<comment type="similarity">
    <text evidence="7">Belongs to the B9D family.</text>
</comment>
<keyword evidence="3" id="KW-0970">Cilium biogenesis/degradation</keyword>
<comment type="function">
    <text evidence="6">Component of the tectonic-like complex, a complex localized at the transition zone of primary cilia and acting as a barrier that prevents diffusion of transmembrane proteins between the cilia and plasma membranes.</text>
</comment>
<dbReference type="GO" id="GO:0060271">
    <property type="term" value="P:cilium assembly"/>
    <property type="evidence" value="ECO:0007669"/>
    <property type="project" value="TreeGrafter"/>
</dbReference>
<evidence type="ECO:0000256" key="2">
    <source>
        <dbReference type="ARBA" id="ARBA00022490"/>
    </source>
</evidence>
<dbReference type="PANTHER" id="PTHR12968:SF2">
    <property type="entry name" value="B9 DOMAIN-CONTAINING PROTEIN 2"/>
    <property type="match status" value="1"/>
</dbReference>
<protein>
    <recommendedName>
        <fullName evidence="8">B9 domain-containing protein 2</fullName>
    </recommendedName>
</protein>
<evidence type="ECO:0000313" key="9">
    <source>
        <dbReference type="Ensembl" id="ENSBJAP00000021205.1"/>
    </source>
</evidence>